<dbReference type="EMBL" id="CP010086">
    <property type="protein sequence ID" value="AJG99925.1"/>
    <property type="molecule type" value="Genomic_DNA"/>
</dbReference>
<sequence length="94" mass="10297">MNCHGNNKNGENKKHNPIKHMLMMVLCCGLPFIIVAALPFFSVGTGLKAAIGGIAPFICPIMMVLMMGMMFKGKHGSCCSEKKEVNENQNKIEQ</sequence>
<organism evidence="2 3">
    <name type="scientific">Clostridium beijerinckii</name>
    <name type="common">Clostridium MP</name>
    <dbReference type="NCBI Taxonomy" id="1520"/>
    <lineage>
        <taxon>Bacteria</taxon>
        <taxon>Bacillati</taxon>
        <taxon>Bacillota</taxon>
        <taxon>Clostridia</taxon>
        <taxon>Eubacteriales</taxon>
        <taxon>Clostridiaceae</taxon>
        <taxon>Clostridium</taxon>
    </lineage>
</organism>
<evidence type="ECO:0008006" key="4">
    <source>
        <dbReference type="Google" id="ProtNLM"/>
    </source>
</evidence>
<accession>A0A0B5QG19</accession>
<dbReference type="Proteomes" id="UP000031866">
    <property type="component" value="Chromosome"/>
</dbReference>
<evidence type="ECO:0000313" key="2">
    <source>
        <dbReference type="EMBL" id="AJG99925.1"/>
    </source>
</evidence>
<dbReference type="AlphaFoldDB" id="A0A0B5QG19"/>
<name>A0A0B5QG19_CLOBE</name>
<evidence type="ECO:0000313" key="3">
    <source>
        <dbReference type="Proteomes" id="UP000031866"/>
    </source>
</evidence>
<gene>
    <name evidence="2" type="ORF">LF65_03363</name>
</gene>
<feature type="transmembrane region" description="Helical" evidence="1">
    <location>
        <begin position="21"/>
        <end position="41"/>
    </location>
</feature>
<protein>
    <recommendedName>
        <fullName evidence="4">DUF2933 domain-containing protein</fullName>
    </recommendedName>
</protein>
<keyword evidence="1" id="KW-0472">Membrane</keyword>
<proteinExistence type="predicted"/>
<dbReference type="OrthoDB" id="2989509at2"/>
<feature type="transmembrane region" description="Helical" evidence="1">
    <location>
        <begin position="47"/>
        <end position="67"/>
    </location>
</feature>
<dbReference type="RefSeq" id="WP_041897367.1">
    <property type="nucleotide sequence ID" value="NZ_CP010086.2"/>
</dbReference>
<keyword evidence="1" id="KW-0812">Transmembrane</keyword>
<dbReference type="KEGG" id="cbei:LF65_03363"/>
<keyword evidence="1" id="KW-1133">Transmembrane helix</keyword>
<evidence type="ECO:0000256" key="1">
    <source>
        <dbReference type="SAM" id="Phobius"/>
    </source>
</evidence>
<reference evidence="3" key="1">
    <citation type="submission" date="2014-12" db="EMBL/GenBank/DDBJ databases">
        <title>Genome sequence of Clostridium beijerinckii strain 59B.</title>
        <authorList>
            <person name="Little G.T."/>
            <person name="Minton N.P."/>
        </authorList>
    </citation>
    <scope>NUCLEOTIDE SEQUENCE [LARGE SCALE GENOMIC DNA]</scope>
    <source>
        <strain evidence="3">59B</strain>
    </source>
</reference>
<dbReference type="STRING" id="1520.LF65_03363"/>